<dbReference type="AlphaFoldDB" id="A0A0D5CKD0"/>
<dbReference type="Proteomes" id="UP000032604">
    <property type="component" value="Chromosome"/>
</dbReference>
<dbReference type="Pfam" id="PF00702">
    <property type="entry name" value="Hydrolase"/>
    <property type="match status" value="1"/>
</dbReference>
<organism evidence="1 2">
    <name type="scientific">Clavibacter michiganensis subsp. insidiosus</name>
    <dbReference type="NCBI Taxonomy" id="33014"/>
    <lineage>
        <taxon>Bacteria</taxon>
        <taxon>Bacillati</taxon>
        <taxon>Actinomycetota</taxon>
        <taxon>Actinomycetes</taxon>
        <taxon>Micrococcales</taxon>
        <taxon>Microbacteriaceae</taxon>
        <taxon>Clavibacter</taxon>
    </lineage>
</organism>
<evidence type="ECO:0000313" key="1">
    <source>
        <dbReference type="EMBL" id="AJW80108.1"/>
    </source>
</evidence>
<dbReference type="PRINTS" id="PR00413">
    <property type="entry name" value="HADHALOGNASE"/>
</dbReference>
<accession>A0A0D5CKD0</accession>
<dbReference type="KEGG" id="cmh:VO01_14135"/>
<dbReference type="PANTHER" id="PTHR43611:SF3">
    <property type="entry name" value="FLAVIN MONONUCLEOTIDE HYDROLASE 1, CHLOROPLATIC"/>
    <property type="match status" value="1"/>
</dbReference>
<dbReference type="SFLD" id="SFLDG01129">
    <property type="entry name" value="C1.5:_HAD__Beta-PGM__Phosphata"/>
    <property type="match status" value="1"/>
</dbReference>
<dbReference type="HOGENOM" id="CLU_045011_9_3_11"/>
<protein>
    <submittedName>
        <fullName evidence="1">Haloacid dehalogenase</fullName>
    </submittedName>
</protein>
<dbReference type="InterPro" id="IPR023214">
    <property type="entry name" value="HAD_sf"/>
</dbReference>
<gene>
    <name evidence="1" type="ORF">VO01_14135</name>
</gene>
<reference evidence="1 2" key="1">
    <citation type="journal article" date="2015" name="Genome Announc.">
        <title>Complete Genome Sequence of Clavibacter michiganensis subsp. insidiosus R1-1 Using PacBio Single-Molecule Real-Time Technology.</title>
        <authorList>
            <person name="Lu Y."/>
            <person name="Samac D.A."/>
            <person name="Glazebrook J."/>
            <person name="Ishimaru C.A."/>
        </authorList>
    </citation>
    <scope>NUCLEOTIDE SEQUENCE [LARGE SCALE GENOMIC DNA]</scope>
    <source>
        <strain evidence="1 2">R1-1</strain>
    </source>
</reference>
<dbReference type="Gene3D" id="3.40.50.1000">
    <property type="entry name" value="HAD superfamily/HAD-like"/>
    <property type="match status" value="1"/>
</dbReference>
<dbReference type="OrthoDB" id="9797415at2"/>
<dbReference type="InterPro" id="IPR006439">
    <property type="entry name" value="HAD-SF_hydro_IA"/>
</dbReference>
<dbReference type="NCBIfam" id="TIGR01509">
    <property type="entry name" value="HAD-SF-IA-v3"/>
    <property type="match status" value="1"/>
</dbReference>
<dbReference type="EMBL" id="CP011043">
    <property type="protein sequence ID" value="AJW80108.1"/>
    <property type="molecule type" value="Genomic_DNA"/>
</dbReference>
<name>A0A0D5CKD0_9MICO</name>
<dbReference type="InterPro" id="IPR036412">
    <property type="entry name" value="HAD-like_sf"/>
</dbReference>
<sequence length="213" mass="22857">MPENRDPALPWLLFDIGGVLITRPDDIGAISRALDPDAPGGEDAEARVRDAFDAHREQYDRGGSAREFWEAVARDLDLPAPGEDDLAELVAIEQRRWGAPGDETLAALDRAVAAGYPLAILSNAPHELADVLEDPAGWGARFEVVLVSARIGMAKPDADVWPHAVERLGSPAERIVFVDDKPANVDAARAAGLHAHVWEGLGTLDRILDGTLA</sequence>
<dbReference type="SUPFAM" id="SSF56784">
    <property type="entry name" value="HAD-like"/>
    <property type="match status" value="1"/>
</dbReference>
<dbReference type="NCBIfam" id="TIGR01549">
    <property type="entry name" value="HAD-SF-IA-v1"/>
    <property type="match status" value="1"/>
</dbReference>
<dbReference type="PANTHER" id="PTHR43611">
    <property type="entry name" value="ALPHA-D-GLUCOSE 1-PHOSPHATE PHOSPHATASE"/>
    <property type="match status" value="1"/>
</dbReference>
<dbReference type="SFLD" id="SFLDS00003">
    <property type="entry name" value="Haloacid_Dehalogenase"/>
    <property type="match status" value="1"/>
</dbReference>
<evidence type="ECO:0000313" key="2">
    <source>
        <dbReference type="Proteomes" id="UP000032604"/>
    </source>
</evidence>
<dbReference type="RefSeq" id="WP_045529820.1">
    <property type="nucleotide sequence ID" value="NZ_CP011043.1"/>
</dbReference>
<dbReference type="PATRIC" id="fig|33014.5.peg.2918"/>
<proteinExistence type="predicted"/>